<evidence type="ECO:0000259" key="7">
    <source>
        <dbReference type="PROSITE" id="PS50222"/>
    </source>
</evidence>
<dbReference type="InterPro" id="IPR006111">
    <property type="entry name" value="Rpo6/Rpb6"/>
</dbReference>
<feature type="region of interest" description="Disordered" evidence="6">
    <location>
        <begin position="1"/>
        <end position="26"/>
    </location>
</feature>
<keyword evidence="4" id="KW-0539">Nucleus</keyword>
<dbReference type="GO" id="GO:0005736">
    <property type="term" value="C:RNA polymerase I complex"/>
    <property type="evidence" value="ECO:0007669"/>
    <property type="project" value="TreeGrafter"/>
</dbReference>
<feature type="domain" description="EF-hand" evidence="7">
    <location>
        <begin position="50"/>
        <end position="85"/>
    </location>
</feature>
<dbReference type="GO" id="GO:0042797">
    <property type="term" value="P:tRNA transcription by RNA polymerase III"/>
    <property type="evidence" value="ECO:0007669"/>
    <property type="project" value="TreeGrafter"/>
</dbReference>
<evidence type="ECO:0000313" key="8">
    <source>
        <dbReference type="EMBL" id="CAE0676765.1"/>
    </source>
</evidence>
<dbReference type="InterPro" id="IPR020708">
    <property type="entry name" value="DNA-dir_RNA_polK_14-18kDa_CS"/>
</dbReference>
<dbReference type="Gene3D" id="3.90.940.10">
    <property type="match status" value="1"/>
</dbReference>
<dbReference type="GO" id="GO:0003677">
    <property type="term" value="F:DNA binding"/>
    <property type="evidence" value="ECO:0007669"/>
    <property type="project" value="InterPro"/>
</dbReference>
<dbReference type="GO" id="GO:0005665">
    <property type="term" value="C:RNA polymerase II, core complex"/>
    <property type="evidence" value="ECO:0007669"/>
    <property type="project" value="InterPro"/>
</dbReference>
<dbReference type="Pfam" id="PF01192">
    <property type="entry name" value="RNA_pol_Rpb6"/>
    <property type="match status" value="1"/>
</dbReference>
<keyword evidence="2" id="KW-0240">DNA-directed RNA polymerase</keyword>
<comment type="similarity">
    <text evidence="5">Belongs to the archaeal Rpo6/eukaryotic RPB6 RNA polymerase subunit family.</text>
</comment>
<dbReference type="GO" id="GO:0006360">
    <property type="term" value="P:transcription by RNA polymerase I"/>
    <property type="evidence" value="ECO:0007669"/>
    <property type="project" value="TreeGrafter"/>
</dbReference>
<dbReference type="InterPro" id="IPR011992">
    <property type="entry name" value="EF-hand-dom_pair"/>
</dbReference>
<name>A0A7S4DX42_9EUKA</name>
<proteinExistence type="inferred from homology"/>
<keyword evidence="3" id="KW-0804">Transcription</keyword>
<feature type="compositionally biased region" description="Basic and acidic residues" evidence="6">
    <location>
        <begin position="11"/>
        <end position="26"/>
    </location>
</feature>
<dbReference type="GO" id="GO:0003899">
    <property type="term" value="F:DNA-directed RNA polymerase activity"/>
    <property type="evidence" value="ECO:0007669"/>
    <property type="project" value="InterPro"/>
</dbReference>
<organism evidence="8">
    <name type="scientific">Lotharella globosa</name>
    <dbReference type="NCBI Taxonomy" id="91324"/>
    <lineage>
        <taxon>Eukaryota</taxon>
        <taxon>Sar</taxon>
        <taxon>Rhizaria</taxon>
        <taxon>Cercozoa</taxon>
        <taxon>Chlorarachniophyceae</taxon>
        <taxon>Lotharella</taxon>
    </lineage>
</organism>
<protein>
    <recommendedName>
        <fullName evidence="7">EF-hand domain-containing protein</fullName>
    </recommendedName>
</protein>
<dbReference type="Gene3D" id="1.10.238.10">
    <property type="entry name" value="EF-hand"/>
    <property type="match status" value="1"/>
</dbReference>
<dbReference type="PIRSF" id="PIRSF500154">
    <property type="entry name" value="RPB6"/>
    <property type="match status" value="1"/>
</dbReference>
<dbReference type="PROSITE" id="PS01111">
    <property type="entry name" value="RNA_POL_K_14KD"/>
    <property type="match status" value="1"/>
</dbReference>
<evidence type="ECO:0000256" key="1">
    <source>
        <dbReference type="ARBA" id="ARBA00004123"/>
    </source>
</evidence>
<sequence>MSEGNVMDTEVYEHPPEGEEAADETKPDVLQMDMEGGGDAKVYADQKHESGWAGLYHIFAELDEDRRGVVSRSELKDKVSRLEDLFQANTVALEKIDWQSMEDITLRDFLSQAMDAESGNHELFTSVYDLLINIDQKRDGEIQRPDLVAALSDHEEIKELLSNAGRLDGLGTGNAMTFDDFWTIVNQARDAKNQSMEIPKDKRTTTRYLTKYERARVLGTRALQISLGAPVLVELGGETDPLQIAMKELKEKKIPIIIRRFLPSGKYEDWPIDDAELIVS</sequence>
<dbReference type="PROSITE" id="PS50222">
    <property type="entry name" value="EF_HAND_2"/>
    <property type="match status" value="1"/>
</dbReference>
<dbReference type="PANTHER" id="PTHR47227:SF5">
    <property type="entry name" value="DNA-DIRECTED RNA POLYMERASES I, II, AND III SUBUNIT RPABC2"/>
    <property type="match status" value="1"/>
</dbReference>
<dbReference type="EMBL" id="HBIV01040282">
    <property type="protein sequence ID" value="CAE0676765.1"/>
    <property type="molecule type" value="Transcribed_RNA"/>
</dbReference>
<dbReference type="InterPro" id="IPR006110">
    <property type="entry name" value="Pol_omega/Rpo6/RPB6"/>
</dbReference>
<reference evidence="8" key="1">
    <citation type="submission" date="2021-01" db="EMBL/GenBank/DDBJ databases">
        <authorList>
            <person name="Corre E."/>
            <person name="Pelletier E."/>
            <person name="Niang G."/>
            <person name="Scheremetjew M."/>
            <person name="Finn R."/>
            <person name="Kale V."/>
            <person name="Holt S."/>
            <person name="Cochrane G."/>
            <person name="Meng A."/>
            <person name="Brown T."/>
            <person name="Cohen L."/>
        </authorList>
    </citation>
    <scope>NUCLEOTIDE SEQUENCE</scope>
    <source>
        <strain evidence="8">CCCM811</strain>
    </source>
</reference>
<dbReference type="InterPro" id="IPR002048">
    <property type="entry name" value="EF_hand_dom"/>
</dbReference>
<dbReference type="SUPFAM" id="SSF47473">
    <property type="entry name" value="EF-hand"/>
    <property type="match status" value="1"/>
</dbReference>
<dbReference type="SMART" id="SM01409">
    <property type="entry name" value="RNA_pol_Rpb6"/>
    <property type="match status" value="1"/>
</dbReference>
<dbReference type="NCBIfam" id="NF002208">
    <property type="entry name" value="PRK01099.1-3"/>
    <property type="match status" value="1"/>
</dbReference>
<evidence type="ECO:0000256" key="2">
    <source>
        <dbReference type="ARBA" id="ARBA00022478"/>
    </source>
</evidence>
<accession>A0A7S4DX42</accession>
<evidence type="ECO:0000256" key="4">
    <source>
        <dbReference type="ARBA" id="ARBA00023242"/>
    </source>
</evidence>
<comment type="subcellular location">
    <subcellularLocation>
        <location evidence="1">Nucleus</location>
    </subcellularLocation>
</comment>
<dbReference type="SUPFAM" id="SSF63562">
    <property type="entry name" value="RPB6/omega subunit-like"/>
    <property type="match status" value="1"/>
</dbReference>
<dbReference type="InterPro" id="IPR028363">
    <property type="entry name" value="RPB6"/>
</dbReference>
<evidence type="ECO:0000256" key="6">
    <source>
        <dbReference type="SAM" id="MobiDB-lite"/>
    </source>
</evidence>
<dbReference type="GO" id="GO:0005666">
    <property type="term" value="C:RNA polymerase III complex"/>
    <property type="evidence" value="ECO:0007669"/>
    <property type="project" value="TreeGrafter"/>
</dbReference>
<dbReference type="GO" id="GO:0005509">
    <property type="term" value="F:calcium ion binding"/>
    <property type="evidence" value="ECO:0007669"/>
    <property type="project" value="InterPro"/>
</dbReference>
<gene>
    <name evidence="8" type="ORF">LGLO00237_LOCUS28544</name>
</gene>
<dbReference type="AlphaFoldDB" id="A0A7S4DX42"/>
<dbReference type="PANTHER" id="PTHR47227">
    <property type="entry name" value="DNA-DIRECTED RNA POLYMERASE SUBUNIT K"/>
    <property type="match status" value="1"/>
</dbReference>
<dbReference type="HAMAP" id="MF_00192">
    <property type="entry name" value="RNApol_arch_Rpo6"/>
    <property type="match status" value="1"/>
</dbReference>
<evidence type="ECO:0000256" key="5">
    <source>
        <dbReference type="ARBA" id="ARBA00025773"/>
    </source>
</evidence>
<dbReference type="PIRSF" id="PIRSF000778">
    <property type="entry name" value="RpoK/RPB6"/>
    <property type="match status" value="1"/>
</dbReference>
<dbReference type="GO" id="GO:0006366">
    <property type="term" value="P:transcription by RNA polymerase II"/>
    <property type="evidence" value="ECO:0007669"/>
    <property type="project" value="TreeGrafter"/>
</dbReference>
<dbReference type="InterPro" id="IPR036161">
    <property type="entry name" value="RPB6/omega-like_sf"/>
</dbReference>
<evidence type="ECO:0000256" key="3">
    <source>
        <dbReference type="ARBA" id="ARBA00023163"/>
    </source>
</evidence>